<evidence type="ECO:0000313" key="2">
    <source>
        <dbReference type="EMBL" id="MDN3724458.1"/>
    </source>
</evidence>
<protein>
    <submittedName>
        <fullName evidence="2">Uncharacterized protein</fullName>
    </submittedName>
</protein>
<accession>A0ABT8DGQ9</accession>
<name>A0ABT8DGQ9_9FLAO</name>
<organism evidence="2 3">
    <name type="scientific">Aequorivita aurantiaca</name>
    <dbReference type="NCBI Taxonomy" id="3053356"/>
    <lineage>
        <taxon>Bacteria</taxon>
        <taxon>Pseudomonadati</taxon>
        <taxon>Bacteroidota</taxon>
        <taxon>Flavobacteriia</taxon>
        <taxon>Flavobacteriales</taxon>
        <taxon>Flavobacteriaceae</taxon>
        <taxon>Aequorivita</taxon>
    </lineage>
</organism>
<evidence type="ECO:0000256" key="1">
    <source>
        <dbReference type="SAM" id="MobiDB-lite"/>
    </source>
</evidence>
<sequence length="235" mass="26444">MAKEKDDFSRDMEDIFRKTIEINKQYLKHGTDLFKDFGTSGRELKNFNVLQPDVMMGAFTSFTKMNLDHYKNMMDLGFAITKKAFNPSAENSSGEADGNHEEPSFILSATTHAGKSVDLQFLLDNIKNEEVLCQLVNSEFVNEADSQISLNLPTTFKPQSFNLAPGISKRVDIHIAVNDDLRLGTYQSSVQVQGFEPAYFLIKLTIEEESAQTPIANPPKNSGNGRQQKQKPRKK</sequence>
<feature type="compositionally biased region" description="Polar residues" evidence="1">
    <location>
        <begin position="211"/>
        <end position="227"/>
    </location>
</feature>
<comment type="caution">
    <text evidence="2">The sequence shown here is derived from an EMBL/GenBank/DDBJ whole genome shotgun (WGS) entry which is preliminary data.</text>
</comment>
<gene>
    <name evidence="2" type="ORF">QRD02_08685</name>
</gene>
<dbReference type="RefSeq" id="WP_290254544.1">
    <property type="nucleotide sequence ID" value="NZ_JAUGQQ010000004.1"/>
</dbReference>
<reference evidence="2 3" key="1">
    <citation type="submission" date="2023-06" db="EMBL/GenBank/DDBJ databases">
        <authorList>
            <person name="Ye Y.-Q."/>
            <person name="Du Z.-J."/>
        </authorList>
    </citation>
    <scope>NUCLEOTIDE SEQUENCE [LARGE SCALE GENOMIC DNA]</scope>
    <source>
        <strain evidence="2 3">SDUM287046</strain>
    </source>
</reference>
<proteinExistence type="predicted"/>
<keyword evidence="3" id="KW-1185">Reference proteome</keyword>
<evidence type="ECO:0000313" key="3">
    <source>
        <dbReference type="Proteomes" id="UP001244787"/>
    </source>
</evidence>
<dbReference type="EMBL" id="JAUGQQ010000004">
    <property type="protein sequence ID" value="MDN3724458.1"/>
    <property type="molecule type" value="Genomic_DNA"/>
</dbReference>
<feature type="region of interest" description="Disordered" evidence="1">
    <location>
        <begin position="211"/>
        <end position="235"/>
    </location>
</feature>
<dbReference type="Proteomes" id="UP001244787">
    <property type="component" value="Unassembled WGS sequence"/>
</dbReference>